<dbReference type="PANTHER" id="PTHR31065:SF48">
    <property type="entry name" value="PLATZ TRANSCRIPTION FACTOR FAMILY PROTEIN"/>
    <property type="match status" value="1"/>
</dbReference>
<gene>
    <name evidence="2" type="ORF">OLEA9_A014268</name>
</gene>
<dbReference type="InterPro" id="IPR006734">
    <property type="entry name" value="PLATZ"/>
</dbReference>
<proteinExistence type="predicted"/>
<reference evidence="2 3" key="1">
    <citation type="submission" date="2019-12" db="EMBL/GenBank/DDBJ databases">
        <authorList>
            <person name="Alioto T."/>
            <person name="Alioto T."/>
            <person name="Gomez Garrido J."/>
        </authorList>
    </citation>
    <scope>NUCLEOTIDE SEQUENCE [LARGE SCALE GENOMIC DNA]</scope>
</reference>
<evidence type="ECO:0000256" key="1">
    <source>
        <dbReference type="SAM" id="MobiDB-lite"/>
    </source>
</evidence>
<feature type="region of interest" description="Disordered" evidence="1">
    <location>
        <begin position="322"/>
        <end position="342"/>
    </location>
</feature>
<sequence>METVHYMLFGWNGEIKTKKEISLIAAPTVEGVAIVNNSSGGVSPSPAGGREVEPFFRRRHQCFGEKYVQEIVEKRPSAAEDMVEGVVNAKLANHLDHVVSNIDWQPLKGCPTTRQLPRTSRLMDCRSKVLGMAESQCELSMGMFGDFELAIEMGSTNGGGDEENESKWPLWLRPLLQTTFFNQCKLHASSHKSECNMYCLDCINGPLCSLCLNLHKDHRAIQIRRSSYHDVIRVSEIHKYMDITGVQTYVINSAKIVFLNERPQPRPGKGVTNTCRVCHRTLVDSFAYCSLACKIVGTSKNFENKKIHTEVEEESMIVRNKTKSYGPSTPPNYTNAKRRKGIPHRAPTGALIMEY</sequence>
<dbReference type="Gramene" id="OE9A014268T1">
    <property type="protein sequence ID" value="OE9A014268C1"/>
    <property type="gene ID" value="OE9A014268"/>
</dbReference>
<dbReference type="Pfam" id="PF04640">
    <property type="entry name" value="PLATZ"/>
    <property type="match status" value="1"/>
</dbReference>
<organism evidence="2 3">
    <name type="scientific">Olea europaea subsp. europaea</name>
    <dbReference type="NCBI Taxonomy" id="158383"/>
    <lineage>
        <taxon>Eukaryota</taxon>
        <taxon>Viridiplantae</taxon>
        <taxon>Streptophyta</taxon>
        <taxon>Embryophyta</taxon>
        <taxon>Tracheophyta</taxon>
        <taxon>Spermatophyta</taxon>
        <taxon>Magnoliopsida</taxon>
        <taxon>eudicotyledons</taxon>
        <taxon>Gunneridae</taxon>
        <taxon>Pentapetalae</taxon>
        <taxon>asterids</taxon>
        <taxon>lamiids</taxon>
        <taxon>Lamiales</taxon>
        <taxon>Oleaceae</taxon>
        <taxon>Oleeae</taxon>
        <taxon>Olea</taxon>
    </lineage>
</organism>
<dbReference type="SUPFAM" id="SSF51419">
    <property type="entry name" value="PLP-binding barrel"/>
    <property type="match status" value="1"/>
</dbReference>
<evidence type="ECO:0000313" key="2">
    <source>
        <dbReference type="EMBL" id="CAA3027484.1"/>
    </source>
</evidence>
<dbReference type="InterPro" id="IPR029066">
    <property type="entry name" value="PLP-binding_barrel"/>
</dbReference>
<feature type="compositionally biased region" description="Polar residues" evidence="1">
    <location>
        <begin position="323"/>
        <end position="335"/>
    </location>
</feature>
<dbReference type="Gene3D" id="3.20.20.10">
    <property type="entry name" value="Alanine racemase"/>
    <property type="match status" value="1"/>
</dbReference>
<dbReference type="EMBL" id="CACTIH010009206">
    <property type="protein sequence ID" value="CAA3027484.1"/>
    <property type="molecule type" value="Genomic_DNA"/>
</dbReference>
<name>A0A8S0VAY8_OLEEU</name>
<evidence type="ECO:0000313" key="3">
    <source>
        <dbReference type="Proteomes" id="UP000594638"/>
    </source>
</evidence>
<protein>
    <recommendedName>
        <fullName evidence="4">PLATZ transcription factor family protein</fullName>
    </recommendedName>
</protein>
<evidence type="ECO:0008006" key="4">
    <source>
        <dbReference type="Google" id="ProtNLM"/>
    </source>
</evidence>
<dbReference type="AlphaFoldDB" id="A0A8S0VAY8"/>
<dbReference type="CDD" id="cd19756">
    <property type="entry name" value="Bbox2"/>
    <property type="match status" value="1"/>
</dbReference>
<dbReference type="PANTHER" id="PTHR31065">
    <property type="entry name" value="PLATZ TRANSCRIPTION FACTOR FAMILY PROTEIN"/>
    <property type="match status" value="1"/>
</dbReference>
<accession>A0A8S0VAY8</accession>
<comment type="caution">
    <text evidence="2">The sequence shown here is derived from an EMBL/GenBank/DDBJ whole genome shotgun (WGS) entry which is preliminary data.</text>
</comment>
<dbReference type="OrthoDB" id="1908108at2759"/>
<dbReference type="Proteomes" id="UP000594638">
    <property type="component" value="Unassembled WGS sequence"/>
</dbReference>
<keyword evidence="3" id="KW-1185">Reference proteome</keyword>